<proteinExistence type="predicted"/>
<keyword evidence="1" id="KW-0732">Signal</keyword>
<gene>
    <name evidence="2" type="ORF">CK820_G0037605</name>
</gene>
<evidence type="ECO:0008006" key="4">
    <source>
        <dbReference type="Google" id="ProtNLM"/>
    </source>
</evidence>
<dbReference type="AlphaFoldDB" id="A0A2J8KLF7"/>
<dbReference type="EMBL" id="NBAG03000353">
    <property type="protein sequence ID" value="PNI35862.1"/>
    <property type="molecule type" value="Genomic_DNA"/>
</dbReference>
<reference evidence="2 3" key="1">
    <citation type="submission" date="2017-12" db="EMBL/GenBank/DDBJ databases">
        <title>High-resolution comparative analysis of great ape genomes.</title>
        <authorList>
            <person name="Pollen A."/>
            <person name="Hastie A."/>
            <person name="Hormozdiari F."/>
            <person name="Dougherty M."/>
            <person name="Liu R."/>
            <person name="Chaisson M."/>
            <person name="Hoppe E."/>
            <person name="Hill C."/>
            <person name="Pang A."/>
            <person name="Hillier L."/>
            <person name="Baker C."/>
            <person name="Armstrong J."/>
            <person name="Shendure J."/>
            <person name="Paten B."/>
            <person name="Wilson R."/>
            <person name="Chao H."/>
            <person name="Schneider V."/>
            <person name="Ventura M."/>
            <person name="Kronenberg Z."/>
            <person name="Murali S."/>
            <person name="Gordon D."/>
            <person name="Cantsilieris S."/>
            <person name="Munson K."/>
            <person name="Nelson B."/>
            <person name="Raja A."/>
            <person name="Underwood J."/>
            <person name="Diekhans M."/>
            <person name="Fiddes I."/>
            <person name="Haussler D."/>
            <person name="Eichler E."/>
        </authorList>
    </citation>
    <scope>NUCLEOTIDE SEQUENCE [LARGE SCALE GENOMIC DNA]</scope>
    <source>
        <strain evidence="2">Yerkes chimp pedigree #C0471</strain>
    </source>
</reference>
<organism evidence="2 3">
    <name type="scientific">Pan troglodytes</name>
    <name type="common">Chimpanzee</name>
    <dbReference type="NCBI Taxonomy" id="9598"/>
    <lineage>
        <taxon>Eukaryota</taxon>
        <taxon>Metazoa</taxon>
        <taxon>Chordata</taxon>
        <taxon>Craniata</taxon>
        <taxon>Vertebrata</taxon>
        <taxon>Euteleostomi</taxon>
        <taxon>Mammalia</taxon>
        <taxon>Eutheria</taxon>
        <taxon>Euarchontoglires</taxon>
        <taxon>Primates</taxon>
        <taxon>Haplorrhini</taxon>
        <taxon>Catarrhini</taxon>
        <taxon>Hominidae</taxon>
        <taxon>Pan</taxon>
    </lineage>
</organism>
<feature type="signal peptide" evidence="1">
    <location>
        <begin position="1"/>
        <end position="24"/>
    </location>
</feature>
<sequence>MDRHRWWPWRRTCIGATGPMSVSASLASSPWSAEAQALPVALVSCTELVSSSAQVVPLVLMGIGFGSREGQGSPASITG</sequence>
<evidence type="ECO:0000256" key="1">
    <source>
        <dbReference type="SAM" id="SignalP"/>
    </source>
</evidence>
<accession>A0A2J8KLF7</accession>
<protein>
    <recommendedName>
        <fullName evidence="4">Secreted protein</fullName>
    </recommendedName>
</protein>
<evidence type="ECO:0000313" key="2">
    <source>
        <dbReference type="EMBL" id="PNI35862.1"/>
    </source>
</evidence>
<dbReference type="Proteomes" id="UP000236370">
    <property type="component" value="Unassembled WGS sequence"/>
</dbReference>
<comment type="caution">
    <text evidence="2">The sequence shown here is derived from an EMBL/GenBank/DDBJ whole genome shotgun (WGS) entry which is preliminary data.</text>
</comment>
<name>A0A2J8KLF7_PANTR</name>
<evidence type="ECO:0000313" key="3">
    <source>
        <dbReference type="Proteomes" id="UP000236370"/>
    </source>
</evidence>
<feature type="chain" id="PRO_5014418207" description="Secreted protein" evidence="1">
    <location>
        <begin position="25"/>
        <end position="79"/>
    </location>
</feature>